<name>A0A0F9DJB1_9ZZZZ</name>
<dbReference type="Pfam" id="PF01041">
    <property type="entry name" value="DegT_DnrJ_EryC1"/>
    <property type="match status" value="1"/>
</dbReference>
<dbReference type="SUPFAM" id="SSF53383">
    <property type="entry name" value="PLP-dependent transferases"/>
    <property type="match status" value="1"/>
</dbReference>
<evidence type="ECO:0008006" key="2">
    <source>
        <dbReference type="Google" id="ProtNLM"/>
    </source>
</evidence>
<dbReference type="EMBL" id="LAZR01031383">
    <property type="protein sequence ID" value="KKL53916.1"/>
    <property type="molecule type" value="Genomic_DNA"/>
</dbReference>
<reference evidence="1" key="1">
    <citation type="journal article" date="2015" name="Nature">
        <title>Complex archaea that bridge the gap between prokaryotes and eukaryotes.</title>
        <authorList>
            <person name="Spang A."/>
            <person name="Saw J.H."/>
            <person name="Jorgensen S.L."/>
            <person name="Zaremba-Niedzwiedzka K."/>
            <person name="Martijn J."/>
            <person name="Lind A.E."/>
            <person name="van Eijk R."/>
            <person name="Schleper C."/>
            <person name="Guy L."/>
            <person name="Ettema T.J."/>
        </authorList>
    </citation>
    <scope>NUCLEOTIDE SEQUENCE</scope>
</reference>
<dbReference type="InterPro" id="IPR015424">
    <property type="entry name" value="PyrdxlP-dep_Trfase"/>
</dbReference>
<feature type="non-terminal residue" evidence="1">
    <location>
        <position position="1"/>
    </location>
</feature>
<dbReference type="InterPro" id="IPR015421">
    <property type="entry name" value="PyrdxlP-dep_Trfase_major"/>
</dbReference>
<proteinExistence type="predicted"/>
<evidence type="ECO:0000313" key="1">
    <source>
        <dbReference type="EMBL" id="KKL53916.1"/>
    </source>
</evidence>
<dbReference type="InterPro" id="IPR000653">
    <property type="entry name" value="DegT/StrS_aminotransferase"/>
</dbReference>
<gene>
    <name evidence="1" type="ORF">LCGC14_2270640</name>
</gene>
<protein>
    <recommendedName>
        <fullName evidence="2">DegT/DnrJ/EryC1/StrS aminotransferase family protein</fullName>
    </recommendedName>
</protein>
<dbReference type="GO" id="GO:0000271">
    <property type="term" value="P:polysaccharide biosynthetic process"/>
    <property type="evidence" value="ECO:0007669"/>
    <property type="project" value="TreeGrafter"/>
</dbReference>
<dbReference type="CDD" id="cd00616">
    <property type="entry name" value="AHBA_syn"/>
    <property type="match status" value="1"/>
</dbReference>
<dbReference type="PANTHER" id="PTHR30244">
    <property type="entry name" value="TRANSAMINASE"/>
    <property type="match status" value="1"/>
</dbReference>
<dbReference type="AlphaFoldDB" id="A0A0F9DJB1"/>
<dbReference type="Gene3D" id="3.40.640.10">
    <property type="entry name" value="Type I PLP-dependent aspartate aminotransferase-like (Major domain)"/>
    <property type="match status" value="1"/>
</dbReference>
<dbReference type="GO" id="GO:0008483">
    <property type="term" value="F:transaminase activity"/>
    <property type="evidence" value="ECO:0007669"/>
    <property type="project" value="TreeGrafter"/>
</dbReference>
<comment type="caution">
    <text evidence="1">The sequence shown here is derived from an EMBL/GenBank/DDBJ whole genome shotgun (WGS) entry which is preliminary data.</text>
</comment>
<sequence length="303" mass="34286">EGDEVIVPSLTFCASIQAITALGARPVFCEINPDNLNMDISDAKNKITNKTKAIMPVHYCGQACDMDALMGIGKNYNIFIIEDAAHAFGSSYKGKKIGSFGDTTCFSFDNIKNLTCGEGGAVVLSDDRIAELIRMKRILGIDKDTWHRYKNERNWFYEVTTQGYRYHMSNINAAIGIAQFKRLDLFIHRKKEIVEKYNDAFINIEGVKILSWNLKETVPFIYIVRVLKGVREDLIAFLKENGVGAGVHYSPNHLQSFFKPFETSLPVTELIAEEIITLPLYYDMTNEQVSIVIDAVSDFFNHR</sequence>
<accession>A0A0F9DJB1</accession>
<organism evidence="1">
    <name type="scientific">marine sediment metagenome</name>
    <dbReference type="NCBI Taxonomy" id="412755"/>
    <lineage>
        <taxon>unclassified sequences</taxon>
        <taxon>metagenomes</taxon>
        <taxon>ecological metagenomes</taxon>
    </lineage>
</organism>
<dbReference type="PANTHER" id="PTHR30244:SF34">
    <property type="entry name" value="DTDP-4-AMINO-4,6-DIDEOXYGALACTOSE TRANSAMINASE"/>
    <property type="match status" value="1"/>
</dbReference>
<dbReference type="GO" id="GO:0030170">
    <property type="term" value="F:pyridoxal phosphate binding"/>
    <property type="evidence" value="ECO:0007669"/>
    <property type="project" value="TreeGrafter"/>
</dbReference>